<organism evidence="1 2">
    <name type="scientific">Candidatus Roizmanbacteria bacterium RIFCSPHIGHO2_12_FULL_41_11</name>
    <dbReference type="NCBI Taxonomy" id="1802052"/>
    <lineage>
        <taxon>Bacteria</taxon>
        <taxon>Candidatus Roizmaniibacteriota</taxon>
    </lineage>
</organism>
<protein>
    <submittedName>
        <fullName evidence="1">Uncharacterized protein</fullName>
    </submittedName>
</protein>
<name>A0A1F7I3X8_9BACT</name>
<evidence type="ECO:0000313" key="2">
    <source>
        <dbReference type="Proteomes" id="UP000176803"/>
    </source>
</evidence>
<gene>
    <name evidence="1" type="ORF">A3F03_02520</name>
</gene>
<evidence type="ECO:0000313" key="1">
    <source>
        <dbReference type="EMBL" id="OGK38069.1"/>
    </source>
</evidence>
<dbReference type="Proteomes" id="UP000176803">
    <property type="component" value="Unassembled WGS sequence"/>
</dbReference>
<dbReference type="EMBL" id="MGAC01000023">
    <property type="protein sequence ID" value="OGK38069.1"/>
    <property type="molecule type" value="Genomic_DNA"/>
</dbReference>
<comment type="caution">
    <text evidence="1">The sequence shown here is derived from an EMBL/GenBank/DDBJ whole genome shotgun (WGS) entry which is preliminary data.</text>
</comment>
<sequence length="243" mass="26584">MTVTTNEAALSGDAYDSIAFRGMSAQYLAQIIVEVTTLSQHGDIYPPSFALAMQPQLENGLSLQPHGHDEGRVSPAEAVALRILADEGAAIAQNMGRGDKKYKMIQEIVGDPGVMDVVDGMANLGYGLLNAVSIREKIFRGEKLTGKTIGDALNRELVNRFKIPFELDGMSVRSNVVLAAREMAGETVERDIRNMREWAKTESDLQSRMQSHCHGIELGARIYQQVLGIAIQRGLPMTLKKEA</sequence>
<proteinExistence type="predicted"/>
<reference evidence="1 2" key="1">
    <citation type="journal article" date="2016" name="Nat. Commun.">
        <title>Thousands of microbial genomes shed light on interconnected biogeochemical processes in an aquifer system.</title>
        <authorList>
            <person name="Anantharaman K."/>
            <person name="Brown C.T."/>
            <person name="Hug L.A."/>
            <person name="Sharon I."/>
            <person name="Castelle C.J."/>
            <person name="Probst A.J."/>
            <person name="Thomas B.C."/>
            <person name="Singh A."/>
            <person name="Wilkins M.J."/>
            <person name="Karaoz U."/>
            <person name="Brodie E.L."/>
            <person name="Williams K.H."/>
            <person name="Hubbard S.S."/>
            <person name="Banfield J.F."/>
        </authorList>
    </citation>
    <scope>NUCLEOTIDE SEQUENCE [LARGE SCALE GENOMIC DNA]</scope>
</reference>
<dbReference type="AlphaFoldDB" id="A0A1F7I3X8"/>
<accession>A0A1F7I3X8</accession>